<dbReference type="Proteomes" id="UP000626092">
    <property type="component" value="Unassembled WGS sequence"/>
</dbReference>
<reference evidence="3" key="1">
    <citation type="submission" date="2019-11" db="EMBL/GenBank/DDBJ databases">
        <authorList>
            <person name="Liu Y."/>
            <person name="Hou J."/>
            <person name="Li T.-Q."/>
            <person name="Guan C.-H."/>
            <person name="Wu X."/>
            <person name="Wu H.-Z."/>
            <person name="Ling F."/>
            <person name="Zhang R."/>
            <person name="Shi X.-G."/>
            <person name="Ren J.-P."/>
            <person name="Chen E.-F."/>
            <person name="Sun J.-M."/>
        </authorList>
    </citation>
    <scope>NUCLEOTIDE SEQUENCE</scope>
    <source>
        <strain evidence="3">Adult_tree_wgs_1</strain>
        <tissue evidence="3">Leaves</tissue>
    </source>
</reference>
<feature type="compositionally biased region" description="Polar residues" evidence="1">
    <location>
        <begin position="528"/>
        <end position="560"/>
    </location>
</feature>
<feature type="compositionally biased region" description="Polar residues" evidence="1">
    <location>
        <begin position="101"/>
        <end position="113"/>
    </location>
</feature>
<dbReference type="SMART" id="SM00575">
    <property type="entry name" value="ZnF_PMZ"/>
    <property type="match status" value="1"/>
</dbReference>
<feature type="compositionally biased region" description="Pro residues" evidence="1">
    <location>
        <begin position="115"/>
        <end position="131"/>
    </location>
</feature>
<dbReference type="PANTHER" id="PTHR31973:SF187">
    <property type="entry name" value="MUTATOR TRANSPOSASE MUDRA PROTEIN"/>
    <property type="match status" value="1"/>
</dbReference>
<gene>
    <name evidence="3" type="ORF">RHSIM_Rhsim05G0107100</name>
</gene>
<protein>
    <recommendedName>
        <fullName evidence="2">Zinc finger PMZ-type domain-containing protein</fullName>
    </recommendedName>
</protein>
<dbReference type="EMBL" id="WJXA01000005">
    <property type="protein sequence ID" value="KAF7143704.1"/>
    <property type="molecule type" value="Genomic_DNA"/>
</dbReference>
<comment type="caution">
    <text evidence="3">The sequence shown here is derived from an EMBL/GenBank/DDBJ whole genome shotgun (WGS) entry which is preliminary data.</text>
</comment>
<name>A0A834GWB6_RHOSS</name>
<feature type="compositionally biased region" description="Polar residues" evidence="1">
    <location>
        <begin position="510"/>
        <end position="520"/>
    </location>
</feature>
<dbReference type="GO" id="GO:0008270">
    <property type="term" value="F:zinc ion binding"/>
    <property type="evidence" value="ECO:0007669"/>
    <property type="project" value="InterPro"/>
</dbReference>
<proteinExistence type="predicted"/>
<evidence type="ECO:0000313" key="4">
    <source>
        <dbReference type="Proteomes" id="UP000626092"/>
    </source>
</evidence>
<evidence type="ECO:0000259" key="2">
    <source>
        <dbReference type="SMART" id="SM00575"/>
    </source>
</evidence>
<keyword evidence="4" id="KW-1185">Reference proteome</keyword>
<dbReference type="PANTHER" id="PTHR31973">
    <property type="entry name" value="POLYPROTEIN, PUTATIVE-RELATED"/>
    <property type="match status" value="1"/>
</dbReference>
<feature type="domain" description="Zinc finger PMZ-type" evidence="2">
    <location>
        <begin position="405"/>
        <end position="432"/>
    </location>
</feature>
<accession>A0A834GWB6</accession>
<dbReference type="InterPro" id="IPR006564">
    <property type="entry name" value="Znf_PMZ"/>
</dbReference>
<feature type="region of interest" description="Disordered" evidence="1">
    <location>
        <begin position="93"/>
        <end position="174"/>
    </location>
</feature>
<feature type="region of interest" description="Disordered" evidence="1">
    <location>
        <begin position="469"/>
        <end position="589"/>
    </location>
</feature>
<dbReference type="OrthoDB" id="1683089at2759"/>
<evidence type="ECO:0000313" key="3">
    <source>
        <dbReference type="EMBL" id="KAF7143704.1"/>
    </source>
</evidence>
<organism evidence="3 4">
    <name type="scientific">Rhododendron simsii</name>
    <name type="common">Sims's rhododendron</name>
    <dbReference type="NCBI Taxonomy" id="118357"/>
    <lineage>
        <taxon>Eukaryota</taxon>
        <taxon>Viridiplantae</taxon>
        <taxon>Streptophyta</taxon>
        <taxon>Embryophyta</taxon>
        <taxon>Tracheophyta</taxon>
        <taxon>Spermatophyta</taxon>
        <taxon>Magnoliopsida</taxon>
        <taxon>eudicotyledons</taxon>
        <taxon>Gunneridae</taxon>
        <taxon>Pentapetalae</taxon>
        <taxon>asterids</taxon>
        <taxon>Ericales</taxon>
        <taxon>Ericaceae</taxon>
        <taxon>Ericoideae</taxon>
        <taxon>Rhodoreae</taxon>
        <taxon>Rhododendron</taxon>
    </lineage>
</organism>
<feature type="compositionally biased region" description="Acidic residues" evidence="1">
    <location>
        <begin position="155"/>
        <end position="174"/>
    </location>
</feature>
<evidence type="ECO:0000256" key="1">
    <source>
        <dbReference type="SAM" id="MobiDB-lite"/>
    </source>
</evidence>
<sequence>MVGRLGVPVGGSYRFIDYCHEDEISIIELTTIATEMGQHYSNDYFVTVNGENILLKSDLEVMQLPKLVDCNGVVHVYIRCNLEDIIPTQGSQIGNGGAKTKTMSSPKTHSQVNPIPKPIQNPKPIPKPIMKPKPFVKPRVSVKPNPTAKGKGVVQDEEDTDKDEYDPDSDFCESDNEVEDDDAMFDKNVDAEVEFSGLEDHSLPHDYEYAAAVEGLTNVDGDSDVVSCDELRSPCNSDDEEGLDKQKGLIDAVGQVFPNASHRFSVRHLYNNFKGDFKGLHLKEIPWKAARASTVAAFTKAMEEMKRADPKALAWLIERPPVNWSRSHFDTFPKCDILLNNLCESLNAAILSARDKPIITMLERIRMILIQTTQKRLEAMKRYCGNGNFEIVGPYEQYKVNLENKTCGCRKWELSGIPYVHAVCGYNHLHMDPMHYVHDCYKVTTYLSGYGNGLGPINGREMWPTIDHPIILPPDVKKRAGRLKKAGRREPEEQEPVGHNKRSCKGDPTAATTEEGSNAATAEGPNAPTEQAPNAATQQGSTSQMSGGTRQNGATSQSGVSIVPATRLKLPVKRNRGAERTAGQVQKRN</sequence>
<dbReference type="AlphaFoldDB" id="A0A834GWB6"/>